<evidence type="ECO:0000313" key="10">
    <source>
        <dbReference type="EMBL" id="OEU16538.1"/>
    </source>
</evidence>
<dbReference type="AlphaFoldDB" id="A0A1E7FEE0"/>
<keyword evidence="11" id="KW-1185">Reference proteome</keyword>
<feature type="non-terminal residue" evidence="10">
    <location>
        <position position="1"/>
    </location>
</feature>
<comment type="pathway">
    <text evidence="2">Protein modification; protein glycosylation.</text>
</comment>
<feature type="transmembrane region" description="Helical" evidence="9">
    <location>
        <begin position="376"/>
        <end position="395"/>
    </location>
</feature>
<evidence type="ECO:0000256" key="4">
    <source>
        <dbReference type="ARBA" id="ARBA00022692"/>
    </source>
</evidence>
<dbReference type="PANTHER" id="PTHR13117:SF5">
    <property type="entry name" value="PROTEIN RFT1 HOMOLOG"/>
    <property type="match status" value="1"/>
</dbReference>
<sequence length="428" mass="47166">DVTQAAARGTIFTLILRIISFGCTQLTIRALDPMTLGTNIKLELILTTILFISREGFRLALTQNVVPENRTVAWLTVPLVTIVSVSTLFWHTSTHGLTTDYRVAGILYCIASWIEGCAEPAVLFFLRKLEVPPRIEGEMFGTFGKTLATAVGLRMLPSSWSVTVFGLAQLVYALTYALYLYGRAWSRPDWKEIGLPPSWSLFEFWKQLDLSTCYITLVYTVQGLFKHLLTEADKIMLTTMTDSYDQGVYAMGSAYGGLAARILLQPLEENARLLWSRLASNFDKSREDQQQLLRSYTTLVKLVLYVGLVFSCVAVHYTSLVLNLLAGRTWGSNAEAADVLAAFCIYTAFLALNGMTEAFVYAVGGGKSAAAEMTKLGFVHTITGLIFAVAASILVGHIGTLGLVAANCLAMLIRSLYSLYFATRYFSS</sequence>
<dbReference type="GO" id="GO:0005789">
    <property type="term" value="C:endoplasmic reticulum membrane"/>
    <property type="evidence" value="ECO:0007669"/>
    <property type="project" value="UniProtKB-SubCell"/>
</dbReference>
<feature type="transmembrane region" description="Helical" evidence="9">
    <location>
        <begin position="6"/>
        <end position="28"/>
    </location>
</feature>
<comment type="subcellular location">
    <subcellularLocation>
        <location evidence="1 9">Endoplasmic reticulum membrane</location>
        <topology evidence="1 9">Multi-pass membrane protein</topology>
    </subcellularLocation>
</comment>
<organism evidence="10 11">
    <name type="scientific">Fragilariopsis cylindrus CCMP1102</name>
    <dbReference type="NCBI Taxonomy" id="635003"/>
    <lineage>
        <taxon>Eukaryota</taxon>
        <taxon>Sar</taxon>
        <taxon>Stramenopiles</taxon>
        <taxon>Ochrophyta</taxon>
        <taxon>Bacillariophyta</taxon>
        <taxon>Bacillariophyceae</taxon>
        <taxon>Bacillariophycidae</taxon>
        <taxon>Bacillariales</taxon>
        <taxon>Bacillariaceae</taxon>
        <taxon>Fragilariopsis</taxon>
    </lineage>
</organism>
<accession>A0A1E7FEE0</accession>
<dbReference type="InterPro" id="IPR007594">
    <property type="entry name" value="RFT1"/>
</dbReference>
<dbReference type="EMBL" id="KV784358">
    <property type="protein sequence ID" value="OEU16538.1"/>
    <property type="molecule type" value="Genomic_DNA"/>
</dbReference>
<dbReference type="PANTHER" id="PTHR13117">
    <property type="entry name" value="ENDOPLASMIC RETICULUM MULTISPAN TRANSMEMBRANE PROTEIN-RELATED"/>
    <property type="match status" value="1"/>
</dbReference>
<evidence type="ECO:0000256" key="7">
    <source>
        <dbReference type="ARBA" id="ARBA00023136"/>
    </source>
</evidence>
<evidence type="ECO:0000256" key="5">
    <source>
        <dbReference type="ARBA" id="ARBA00022824"/>
    </source>
</evidence>
<comment type="similarity">
    <text evidence="3 9">Belongs to the RFT1 family.</text>
</comment>
<keyword evidence="4 9" id="KW-0812">Transmembrane</keyword>
<evidence type="ECO:0000256" key="2">
    <source>
        <dbReference type="ARBA" id="ARBA00004922"/>
    </source>
</evidence>
<dbReference type="Proteomes" id="UP000095751">
    <property type="component" value="Unassembled WGS sequence"/>
</dbReference>
<evidence type="ECO:0000256" key="9">
    <source>
        <dbReference type="RuleBase" id="RU365067"/>
    </source>
</evidence>
<dbReference type="OrthoDB" id="9979195at2759"/>
<protein>
    <recommendedName>
        <fullName evidence="9">Protein RFT1 homolog</fullName>
    </recommendedName>
</protein>
<reference evidence="10 11" key="1">
    <citation type="submission" date="2016-09" db="EMBL/GenBank/DDBJ databases">
        <title>Extensive genetic diversity and differential bi-allelic expression allows diatom success in the polar Southern Ocean.</title>
        <authorList>
            <consortium name="DOE Joint Genome Institute"/>
            <person name="Mock T."/>
            <person name="Otillar R.P."/>
            <person name="Strauss J."/>
            <person name="Dupont C."/>
            <person name="Frickenhaus S."/>
            <person name="Maumus F."/>
            <person name="Mcmullan M."/>
            <person name="Sanges R."/>
            <person name="Schmutz J."/>
            <person name="Toseland A."/>
            <person name="Valas R."/>
            <person name="Veluchamy A."/>
            <person name="Ward B.J."/>
            <person name="Allen A."/>
            <person name="Barry K."/>
            <person name="Falciatore A."/>
            <person name="Ferrante M."/>
            <person name="Fortunato A.E."/>
            <person name="Gloeckner G."/>
            <person name="Gruber A."/>
            <person name="Hipkin R."/>
            <person name="Janech M."/>
            <person name="Kroth P."/>
            <person name="Leese F."/>
            <person name="Lindquist E."/>
            <person name="Lyon B.R."/>
            <person name="Martin J."/>
            <person name="Mayer C."/>
            <person name="Parker M."/>
            <person name="Quesneville H."/>
            <person name="Raymond J."/>
            <person name="Uhlig C."/>
            <person name="Valentin K.U."/>
            <person name="Worden A.Z."/>
            <person name="Armbrust E.V."/>
            <person name="Bowler C."/>
            <person name="Green B."/>
            <person name="Moulton V."/>
            <person name="Van Oosterhout C."/>
            <person name="Grigoriev I."/>
        </authorList>
    </citation>
    <scope>NUCLEOTIDE SEQUENCE [LARGE SCALE GENOMIC DNA]</scope>
    <source>
        <strain evidence="10 11">CCMP1102</strain>
    </source>
</reference>
<evidence type="ECO:0000256" key="6">
    <source>
        <dbReference type="ARBA" id="ARBA00022989"/>
    </source>
</evidence>
<name>A0A1E7FEE0_9STRA</name>
<feature type="transmembrane region" description="Helical" evidence="9">
    <location>
        <begin position="302"/>
        <end position="327"/>
    </location>
</feature>
<dbReference type="Pfam" id="PF04506">
    <property type="entry name" value="Rft-1"/>
    <property type="match status" value="1"/>
</dbReference>
<feature type="non-terminal residue" evidence="10">
    <location>
        <position position="428"/>
    </location>
</feature>
<evidence type="ECO:0000256" key="3">
    <source>
        <dbReference type="ARBA" id="ARBA00010288"/>
    </source>
</evidence>
<dbReference type="KEGG" id="fcy:FRACYDRAFT_148456"/>
<dbReference type="GO" id="GO:0006488">
    <property type="term" value="P:dolichol-linked oligosaccharide biosynthetic process"/>
    <property type="evidence" value="ECO:0007669"/>
    <property type="project" value="InterPro"/>
</dbReference>
<keyword evidence="5" id="KW-0256">Endoplasmic reticulum</keyword>
<keyword evidence="6 9" id="KW-1133">Transmembrane helix</keyword>
<comment type="function">
    <text evidence="8 9">Intramembrane glycolipid transporter that operates in the biosynthetic pathway of dolichol-linked oligosaccharides, the glycan precursors employed in protein asparagine (N)-glycosylation. The sequential addition of sugars to dolichol pyrophosphate produces dolichol-linked oligosaccharides containing fourteen sugars, including two GlcNAcs, nine mannoses and three glucoses. Once assembled, the oligosaccharide is transferred from the lipid to nascent proteins by oligosaccharyltransferases. The assembly of dolichol-linked oligosaccharides begins on the cytosolic side of the endoplasmic reticulum membrane and finishes in its lumen. RFT1 could mediate the translocation of the cytosolically oriented intermediate DolPP-GlcNAc2Man5, produced by ALG11, into the ER lumen where dolichol-linked oligosaccharides assembly continues. However, the intramembrane lipid transporter activity could not be confirmed in vitro.</text>
</comment>
<dbReference type="GO" id="GO:0034203">
    <property type="term" value="P:glycolipid translocation"/>
    <property type="evidence" value="ECO:0007669"/>
    <property type="project" value="TreeGrafter"/>
</dbReference>
<feature type="transmembrane region" description="Helical" evidence="9">
    <location>
        <begin position="401"/>
        <end position="422"/>
    </location>
</feature>
<evidence type="ECO:0000256" key="1">
    <source>
        <dbReference type="ARBA" id="ARBA00004477"/>
    </source>
</evidence>
<evidence type="ECO:0000313" key="11">
    <source>
        <dbReference type="Proteomes" id="UP000095751"/>
    </source>
</evidence>
<dbReference type="InParanoid" id="A0A1E7FEE0"/>
<proteinExistence type="inferred from homology"/>
<feature type="transmembrane region" description="Helical" evidence="9">
    <location>
        <begin position="103"/>
        <end position="126"/>
    </location>
</feature>
<feature type="transmembrane region" description="Helical" evidence="9">
    <location>
        <begin position="160"/>
        <end position="181"/>
    </location>
</feature>
<gene>
    <name evidence="10" type="ORF">FRACYDRAFT_148456</name>
</gene>
<feature type="transmembrane region" description="Helical" evidence="9">
    <location>
        <begin position="339"/>
        <end position="364"/>
    </location>
</feature>
<feature type="transmembrane region" description="Helical" evidence="9">
    <location>
        <begin position="72"/>
        <end position="91"/>
    </location>
</feature>
<keyword evidence="7 9" id="KW-0472">Membrane</keyword>
<evidence type="ECO:0000256" key="8">
    <source>
        <dbReference type="ARBA" id="ARBA00045912"/>
    </source>
</evidence>
<comment type="caution">
    <text evidence="9">Lacks conserved residue(s) required for the propagation of feature annotation.</text>
</comment>